<evidence type="ECO:0000256" key="4">
    <source>
        <dbReference type="RuleBase" id="RU003719"/>
    </source>
</evidence>
<dbReference type="PANTHER" id="PTHR43761:SF1">
    <property type="entry name" value="D-ISOMER SPECIFIC 2-HYDROXYACID DEHYDROGENASE CATALYTIC DOMAIN-CONTAINING PROTEIN-RELATED"/>
    <property type="match status" value="1"/>
</dbReference>
<dbReference type="Gene3D" id="3.40.50.720">
    <property type="entry name" value="NAD(P)-binding Rossmann-like Domain"/>
    <property type="match status" value="2"/>
</dbReference>
<dbReference type="CDD" id="cd12162">
    <property type="entry name" value="2-Hacid_dh_4"/>
    <property type="match status" value="1"/>
</dbReference>
<dbReference type="PROSITE" id="PS00671">
    <property type="entry name" value="D_2_HYDROXYACID_DH_3"/>
    <property type="match status" value="1"/>
</dbReference>
<dbReference type="PANTHER" id="PTHR43761">
    <property type="entry name" value="D-ISOMER SPECIFIC 2-HYDROXYACID DEHYDROGENASE FAMILY PROTEIN (AFU_ORTHOLOGUE AFUA_1G13630)"/>
    <property type="match status" value="1"/>
</dbReference>
<dbReference type="STRING" id="488533.SAMN04487960_101472"/>
<proteinExistence type="inferred from homology"/>
<evidence type="ECO:0000256" key="1">
    <source>
        <dbReference type="ARBA" id="ARBA00005854"/>
    </source>
</evidence>
<dbReference type="SMART" id="SM00997">
    <property type="entry name" value="AdoHcyase_NAD"/>
    <property type="match status" value="1"/>
</dbReference>
<feature type="domain" description="S-adenosyl-L-homocysteine hydrolase NAD binding" evidence="5">
    <location>
        <begin position="142"/>
        <end position="312"/>
    </location>
</feature>
<evidence type="ECO:0000256" key="3">
    <source>
        <dbReference type="ARBA" id="ARBA00023027"/>
    </source>
</evidence>
<dbReference type="InterPro" id="IPR050418">
    <property type="entry name" value="D-iso_2-hydroxyacid_DH_PdxB"/>
</dbReference>
<evidence type="ECO:0000259" key="5">
    <source>
        <dbReference type="SMART" id="SM00997"/>
    </source>
</evidence>
<dbReference type="EMBL" id="FNNE01000001">
    <property type="protein sequence ID" value="SDW16722.1"/>
    <property type="molecule type" value="Genomic_DNA"/>
</dbReference>
<dbReference type="InterPro" id="IPR029753">
    <property type="entry name" value="D-isomer_DH_CS"/>
</dbReference>
<protein>
    <submittedName>
        <fullName evidence="6">Glycerate dehydrogenase</fullName>
    </submittedName>
</protein>
<gene>
    <name evidence="6" type="ORF">SAMN04487960_101472</name>
</gene>
<keyword evidence="2 4" id="KW-0560">Oxidoreductase</keyword>
<dbReference type="InterPro" id="IPR015878">
    <property type="entry name" value="Ado_hCys_hydrolase_NAD-bd"/>
</dbReference>
<comment type="similarity">
    <text evidence="1 4">Belongs to the D-isomer specific 2-hydroxyacid dehydrogenase family.</text>
</comment>
<dbReference type="Pfam" id="PF02826">
    <property type="entry name" value="2-Hacid_dh_C"/>
    <property type="match status" value="1"/>
</dbReference>
<name>A0A1H2RBB1_9GAMM</name>
<dbReference type="InterPro" id="IPR006140">
    <property type="entry name" value="D-isomer_DH_NAD-bd"/>
</dbReference>
<evidence type="ECO:0000313" key="6">
    <source>
        <dbReference type="EMBL" id="SDW16722.1"/>
    </source>
</evidence>
<sequence>MNAVFLDAITLGDDVDLSPVTEVVDRLVSHDRTAPEQVIERLQGFDTVLTNKVVIGREQFAACPGLKLVAVVATGVNNIDLEAARDHGVRVVNVVNYGRSTVAQHTMALMLALATRLLDYQRDVQSGRWGRSDMFCLMDHPIMELEGRTLGIIGYGDLGQGVAERARAFGMNVVLGARPGQAAGEVDGYLRVPLAELLPQADVLSLHCLLTDETRNMIGAEELRQMKSDALLINTSRGGLVDEQALADALRAGVIGGAGFDVLTEEPPRHGNPLLADDIPNLIITPHSAWASREARQRIVGITANNLAAVRSGSSVGYVV</sequence>
<dbReference type="Pfam" id="PF00389">
    <property type="entry name" value="2-Hacid_dh"/>
    <property type="match status" value="1"/>
</dbReference>
<dbReference type="SUPFAM" id="SSF52283">
    <property type="entry name" value="Formate/glycerate dehydrogenase catalytic domain-like"/>
    <property type="match status" value="1"/>
</dbReference>
<accession>A0A1H2RBB1</accession>
<keyword evidence="3" id="KW-0520">NAD</keyword>
<dbReference type="Proteomes" id="UP000199675">
    <property type="component" value="Unassembled WGS sequence"/>
</dbReference>
<keyword evidence="7" id="KW-1185">Reference proteome</keyword>
<evidence type="ECO:0000313" key="7">
    <source>
        <dbReference type="Proteomes" id="UP000199675"/>
    </source>
</evidence>
<reference evidence="6 7" key="1">
    <citation type="submission" date="2016-10" db="EMBL/GenBank/DDBJ databases">
        <authorList>
            <person name="de Groot N.N."/>
        </authorList>
    </citation>
    <scope>NUCLEOTIDE SEQUENCE [LARGE SCALE GENOMIC DNA]</scope>
    <source>
        <strain evidence="6 7">CGMCC 1.7059</strain>
    </source>
</reference>
<dbReference type="FunFam" id="3.40.50.720:FF:000203">
    <property type="entry name" value="D-3-phosphoglycerate dehydrogenase (SerA)"/>
    <property type="match status" value="1"/>
</dbReference>
<dbReference type="OrthoDB" id="9805416at2"/>
<organism evidence="6 7">
    <name type="scientific">Marinobacter mobilis</name>
    <dbReference type="NCBI Taxonomy" id="488533"/>
    <lineage>
        <taxon>Bacteria</taxon>
        <taxon>Pseudomonadati</taxon>
        <taxon>Pseudomonadota</taxon>
        <taxon>Gammaproteobacteria</taxon>
        <taxon>Pseudomonadales</taxon>
        <taxon>Marinobacteraceae</taxon>
        <taxon>Marinobacter</taxon>
    </lineage>
</organism>
<dbReference type="GO" id="GO:0016616">
    <property type="term" value="F:oxidoreductase activity, acting on the CH-OH group of donors, NAD or NADP as acceptor"/>
    <property type="evidence" value="ECO:0007669"/>
    <property type="project" value="InterPro"/>
</dbReference>
<dbReference type="InterPro" id="IPR006139">
    <property type="entry name" value="D-isomer_2_OHA_DH_cat_dom"/>
</dbReference>
<dbReference type="AlphaFoldDB" id="A0A1H2RBB1"/>
<dbReference type="GO" id="GO:0051287">
    <property type="term" value="F:NAD binding"/>
    <property type="evidence" value="ECO:0007669"/>
    <property type="project" value="InterPro"/>
</dbReference>
<dbReference type="SUPFAM" id="SSF51735">
    <property type="entry name" value="NAD(P)-binding Rossmann-fold domains"/>
    <property type="match status" value="1"/>
</dbReference>
<dbReference type="InterPro" id="IPR036291">
    <property type="entry name" value="NAD(P)-bd_dom_sf"/>
</dbReference>
<dbReference type="RefSeq" id="WP_091811319.1">
    <property type="nucleotide sequence ID" value="NZ_FNNE01000001.1"/>
</dbReference>
<evidence type="ECO:0000256" key="2">
    <source>
        <dbReference type="ARBA" id="ARBA00023002"/>
    </source>
</evidence>